<keyword evidence="3 5" id="KW-1133">Transmembrane helix</keyword>
<dbReference type="STRING" id="105785.A0A2J7Q894"/>
<dbReference type="GO" id="GO:0035869">
    <property type="term" value="C:ciliary transition zone"/>
    <property type="evidence" value="ECO:0007669"/>
    <property type="project" value="TreeGrafter"/>
</dbReference>
<reference evidence="6 7" key="1">
    <citation type="submission" date="2017-12" db="EMBL/GenBank/DDBJ databases">
        <title>Hemimetabolous genomes reveal molecular basis of termite eusociality.</title>
        <authorList>
            <person name="Harrison M.C."/>
            <person name="Jongepier E."/>
            <person name="Robertson H.M."/>
            <person name="Arning N."/>
            <person name="Bitard-Feildel T."/>
            <person name="Chao H."/>
            <person name="Childers C.P."/>
            <person name="Dinh H."/>
            <person name="Doddapaneni H."/>
            <person name="Dugan S."/>
            <person name="Gowin J."/>
            <person name="Greiner C."/>
            <person name="Han Y."/>
            <person name="Hu H."/>
            <person name="Hughes D.S.T."/>
            <person name="Huylmans A.-K."/>
            <person name="Kemena C."/>
            <person name="Kremer L.P.M."/>
            <person name="Lee S.L."/>
            <person name="Lopez-Ezquerra A."/>
            <person name="Mallet L."/>
            <person name="Monroy-Kuhn J.M."/>
            <person name="Moser A."/>
            <person name="Murali S.C."/>
            <person name="Muzny D.M."/>
            <person name="Otani S."/>
            <person name="Piulachs M.-D."/>
            <person name="Poelchau M."/>
            <person name="Qu J."/>
            <person name="Schaub F."/>
            <person name="Wada-Katsumata A."/>
            <person name="Worley K.C."/>
            <person name="Xie Q."/>
            <person name="Ylla G."/>
            <person name="Poulsen M."/>
            <person name="Gibbs R.A."/>
            <person name="Schal C."/>
            <person name="Richards S."/>
            <person name="Belles X."/>
            <person name="Korb J."/>
            <person name="Bornberg-Bauer E."/>
        </authorList>
    </citation>
    <scope>NUCLEOTIDE SEQUENCE [LARGE SCALE GENOMIC DNA]</scope>
    <source>
        <tissue evidence="6">Whole body</tissue>
    </source>
</reference>
<feature type="transmembrane region" description="Helical" evidence="5">
    <location>
        <begin position="65"/>
        <end position="86"/>
    </location>
</feature>
<evidence type="ECO:0000256" key="1">
    <source>
        <dbReference type="ARBA" id="ARBA00004141"/>
    </source>
</evidence>
<feature type="transmembrane region" description="Helical" evidence="5">
    <location>
        <begin position="7"/>
        <end position="25"/>
    </location>
</feature>
<proteinExistence type="predicted"/>
<evidence type="ECO:0000256" key="3">
    <source>
        <dbReference type="ARBA" id="ARBA00022989"/>
    </source>
</evidence>
<dbReference type="InParanoid" id="A0A2J7Q894"/>
<sequence length="151" mass="17441">MSLYFNVVFFPVWLVTVVIMLQFKYECLSNIYRFIVVTVLIAVIGIECLRLYMGYLGNLTEKIPELAGFWMLSLLLQMPLQLFLFVNEETVPLPIERVVQGVMLSFLAVQLVSGFFALRHASQHQANRFHIMQFQSIPDSRSLPDLAHKLD</sequence>
<organism evidence="6 7">
    <name type="scientific">Cryptotermes secundus</name>
    <dbReference type="NCBI Taxonomy" id="105785"/>
    <lineage>
        <taxon>Eukaryota</taxon>
        <taxon>Metazoa</taxon>
        <taxon>Ecdysozoa</taxon>
        <taxon>Arthropoda</taxon>
        <taxon>Hexapoda</taxon>
        <taxon>Insecta</taxon>
        <taxon>Pterygota</taxon>
        <taxon>Neoptera</taxon>
        <taxon>Polyneoptera</taxon>
        <taxon>Dictyoptera</taxon>
        <taxon>Blattodea</taxon>
        <taxon>Blattoidea</taxon>
        <taxon>Termitoidae</taxon>
        <taxon>Kalotermitidae</taxon>
        <taxon>Cryptotermitinae</taxon>
        <taxon>Cryptotermes</taxon>
    </lineage>
</organism>
<dbReference type="OrthoDB" id="311720at2759"/>
<keyword evidence="4 5" id="KW-0472">Membrane</keyword>
<gene>
    <name evidence="6" type="ORF">B7P43_G15258</name>
</gene>
<dbReference type="GO" id="GO:0016020">
    <property type="term" value="C:membrane"/>
    <property type="evidence" value="ECO:0007669"/>
    <property type="project" value="UniProtKB-SubCell"/>
</dbReference>
<comment type="caution">
    <text evidence="6">The sequence shown here is derived from an EMBL/GenBank/DDBJ whole genome shotgun (WGS) entry which is preliminary data.</text>
</comment>
<dbReference type="PANTHER" id="PTHR13531">
    <property type="entry name" value="GEO07735P1-RELATED-RELATED"/>
    <property type="match status" value="1"/>
</dbReference>
<keyword evidence="7" id="KW-1185">Reference proteome</keyword>
<accession>A0A2J7Q894</accession>
<dbReference type="GO" id="GO:1905515">
    <property type="term" value="P:non-motile cilium assembly"/>
    <property type="evidence" value="ECO:0007669"/>
    <property type="project" value="TreeGrafter"/>
</dbReference>
<evidence type="ECO:0000313" key="6">
    <source>
        <dbReference type="EMBL" id="PNF24795.1"/>
    </source>
</evidence>
<feature type="transmembrane region" description="Helical" evidence="5">
    <location>
        <begin position="98"/>
        <end position="118"/>
    </location>
</feature>
<dbReference type="Proteomes" id="UP000235965">
    <property type="component" value="Unassembled WGS sequence"/>
</dbReference>
<name>A0A2J7Q894_9NEOP</name>
<dbReference type="InterPro" id="IPR019184">
    <property type="entry name" value="Uncharacterised_TM-17"/>
</dbReference>
<dbReference type="PANTHER" id="PTHR13531:SF6">
    <property type="entry name" value="TMEM (HUMAN TRANSMEMBRANE PROTEIN) HOMOLOG"/>
    <property type="match status" value="1"/>
</dbReference>
<dbReference type="Pfam" id="PF09799">
    <property type="entry name" value="Transmemb_17"/>
    <property type="match status" value="1"/>
</dbReference>
<evidence type="ECO:0000256" key="2">
    <source>
        <dbReference type="ARBA" id="ARBA00022692"/>
    </source>
</evidence>
<dbReference type="AlphaFoldDB" id="A0A2J7Q894"/>
<protein>
    <recommendedName>
        <fullName evidence="8">Transmembrane protein 17B</fullName>
    </recommendedName>
</protein>
<evidence type="ECO:0000256" key="4">
    <source>
        <dbReference type="ARBA" id="ARBA00023136"/>
    </source>
</evidence>
<feature type="transmembrane region" description="Helical" evidence="5">
    <location>
        <begin position="31"/>
        <end position="53"/>
    </location>
</feature>
<evidence type="ECO:0000313" key="7">
    <source>
        <dbReference type="Proteomes" id="UP000235965"/>
    </source>
</evidence>
<evidence type="ECO:0008006" key="8">
    <source>
        <dbReference type="Google" id="ProtNLM"/>
    </source>
</evidence>
<comment type="subcellular location">
    <subcellularLocation>
        <location evidence="1">Membrane</location>
        <topology evidence="1">Multi-pass membrane protein</topology>
    </subcellularLocation>
</comment>
<dbReference type="EMBL" id="NEVH01016967">
    <property type="protein sequence ID" value="PNF24795.1"/>
    <property type="molecule type" value="Genomic_DNA"/>
</dbReference>
<keyword evidence="2 5" id="KW-0812">Transmembrane</keyword>
<evidence type="ECO:0000256" key="5">
    <source>
        <dbReference type="SAM" id="Phobius"/>
    </source>
</evidence>